<dbReference type="AlphaFoldDB" id="C6H405"/>
<feature type="compositionally biased region" description="Polar residues" evidence="1">
    <location>
        <begin position="44"/>
        <end position="59"/>
    </location>
</feature>
<name>C6H405_AJECH</name>
<evidence type="ECO:0000313" key="3">
    <source>
        <dbReference type="Proteomes" id="UP000002624"/>
    </source>
</evidence>
<dbReference type="EMBL" id="GG692419">
    <property type="protein sequence ID" value="EER45747.1"/>
    <property type="molecule type" value="Genomic_DNA"/>
</dbReference>
<evidence type="ECO:0000256" key="1">
    <source>
        <dbReference type="SAM" id="MobiDB-lite"/>
    </source>
</evidence>
<dbReference type="HOGENOM" id="CLU_1282916_0_0_1"/>
<reference evidence="3" key="1">
    <citation type="submission" date="2009-05" db="EMBL/GenBank/DDBJ databases">
        <title>The genome sequence of Ajellomyces capsulatus strain H143.</title>
        <authorList>
            <person name="Champion M."/>
            <person name="Cuomo C.A."/>
            <person name="Ma L.-J."/>
            <person name="Henn M.R."/>
            <person name="Sil A."/>
            <person name="Goldman B."/>
            <person name="Young S.K."/>
            <person name="Kodira C.D."/>
            <person name="Zeng Q."/>
            <person name="Koehrsen M."/>
            <person name="Alvarado L."/>
            <person name="Berlin A.M."/>
            <person name="Borenstein D."/>
            <person name="Chen Z."/>
            <person name="Engels R."/>
            <person name="Freedman E."/>
            <person name="Gellesch M."/>
            <person name="Goldberg J."/>
            <person name="Griggs A."/>
            <person name="Gujja S."/>
            <person name="Heiman D.I."/>
            <person name="Hepburn T.A."/>
            <person name="Howarth C."/>
            <person name="Jen D."/>
            <person name="Larson L."/>
            <person name="Lewis B."/>
            <person name="Mehta T."/>
            <person name="Park D."/>
            <person name="Pearson M."/>
            <person name="Roberts A."/>
            <person name="Saif S."/>
            <person name="Shea T.D."/>
            <person name="Shenoy N."/>
            <person name="Sisk P."/>
            <person name="Stolte C."/>
            <person name="Sykes S."/>
            <person name="Walk T."/>
            <person name="White J."/>
            <person name="Yandava C."/>
            <person name="Klein B."/>
            <person name="McEwen J.G."/>
            <person name="Puccia R."/>
            <person name="Goldman G.H."/>
            <person name="Felipe M.S."/>
            <person name="Nino-Vega G."/>
            <person name="San-Blas G."/>
            <person name="Taylor J.W."/>
            <person name="Mendoza L."/>
            <person name="Galagan J.E."/>
            <person name="Nusbaum C."/>
            <person name="Birren B.W."/>
        </authorList>
    </citation>
    <scope>NUCLEOTIDE SEQUENCE [LARGE SCALE GENOMIC DNA]</scope>
    <source>
        <strain evidence="3">H143</strain>
    </source>
</reference>
<organism evidence="2 3">
    <name type="scientific">Ajellomyces capsulatus (strain H143)</name>
    <name type="common">Darling's disease fungus</name>
    <name type="synonym">Histoplasma capsulatum</name>
    <dbReference type="NCBI Taxonomy" id="544712"/>
    <lineage>
        <taxon>Eukaryota</taxon>
        <taxon>Fungi</taxon>
        <taxon>Dikarya</taxon>
        <taxon>Ascomycota</taxon>
        <taxon>Pezizomycotina</taxon>
        <taxon>Eurotiomycetes</taxon>
        <taxon>Eurotiomycetidae</taxon>
        <taxon>Onygenales</taxon>
        <taxon>Ajellomycetaceae</taxon>
        <taxon>Histoplasma</taxon>
    </lineage>
</organism>
<dbReference type="VEuPathDB" id="FungiDB:HCDG_01326"/>
<feature type="region of interest" description="Disordered" evidence="1">
    <location>
        <begin position="40"/>
        <end position="60"/>
    </location>
</feature>
<accession>C6H405</accession>
<evidence type="ECO:0000313" key="2">
    <source>
        <dbReference type="EMBL" id="EER45747.1"/>
    </source>
</evidence>
<protein>
    <submittedName>
        <fullName evidence="2">Uncharacterized protein</fullName>
    </submittedName>
</protein>
<proteinExistence type="predicted"/>
<dbReference type="Proteomes" id="UP000002624">
    <property type="component" value="Unassembled WGS sequence"/>
</dbReference>
<gene>
    <name evidence="2" type="ORF">HCDG_01326</name>
</gene>
<sequence>MGGSSWCRSRLIGGRRDEKRMEVRFEAYLANTDKVYDRILPSNGRMSNKGSGPEDSSTKGYHRIAPMVETTKRRKCGLIDSERLSKYRAKWFLRDPRLPAERPCLGGLPGISCNSKHKRAQHDERRRCYECSLANEGCEGLVVRTPGASSVPNDKNGRGCVAADCTALWLGSRLKGSQVPERGRCTSQTFQGWTPAYLWSCYHGIIQTGLLQTIS</sequence>